<dbReference type="Gene3D" id="3.40.50.300">
    <property type="entry name" value="P-loop containing nucleotide triphosphate hydrolases"/>
    <property type="match status" value="1"/>
</dbReference>
<dbReference type="EMBL" id="CP002362">
    <property type="protein sequence ID" value="ADR37770.1"/>
    <property type="molecule type" value="Genomic_DNA"/>
</dbReference>
<dbReference type="AlphaFoldDB" id="E4UAJ1"/>
<keyword evidence="2" id="KW-0614">Plasmid</keyword>
<evidence type="ECO:0000259" key="1">
    <source>
        <dbReference type="Pfam" id="PF13614"/>
    </source>
</evidence>
<reference evidence="3" key="1">
    <citation type="submission" date="2010-11" db="EMBL/GenBank/DDBJ databases">
        <title>The complete sequence of plasmid of Oceanithermus profundus DSM 14977.</title>
        <authorList>
            <consortium name="US DOE Joint Genome Institute (JGI-PGF)"/>
            <person name="Lucas S."/>
            <person name="Copeland A."/>
            <person name="Lapidus A."/>
            <person name="Bruce D."/>
            <person name="Goodwin L."/>
            <person name="Pitluck S."/>
            <person name="Kyrpides N."/>
            <person name="Mavromatis K."/>
            <person name="Pagani I."/>
            <person name="Ivanova N."/>
            <person name="Zhang X."/>
            <person name="Brettin T."/>
            <person name="Detter J.C."/>
            <person name="Tapia R."/>
            <person name="Han C."/>
            <person name="Land M."/>
            <person name="Hauser L."/>
            <person name="Markowitz V."/>
            <person name="Cheng J.-F."/>
            <person name="Hugenholtz P."/>
            <person name="Woyke T."/>
            <person name="Wu D."/>
            <person name="Tindall B."/>
            <person name="Faehnrich R."/>
            <person name="Brambilla E."/>
            <person name="Klenk H.-P."/>
            <person name="Eisen J.A."/>
        </authorList>
    </citation>
    <scope>NUCLEOTIDE SEQUENCE [LARGE SCALE GENOMIC DNA]</scope>
    <source>
        <strain evidence="3">DSM 14977 / NBRC 100410 / VKM B-2274 / 506</strain>
        <plasmid evidence="3">Plasmid pOCEPR01</plasmid>
    </source>
</reference>
<dbReference type="eggNOG" id="COG1192">
    <property type="taxonomic scope" value="Bacteria"/>
</dbReference>
<organism evidence="2 3">
    <name type="scientific">Oceanithermus profundus (strain DSM 14977 / NBRC 100410 / VKM B-2274 / 506)</name>
    <dbReference type="NCBI Taxonomy" id="670487"/>
    <lineage>
        <taxon>Bacteria</taxon>
        <taxon>Thermotogati</taxon>
        <taxon>Deinococcota</taxon>
        <taxon>Deinococci</taxon>
        <taxon>Thermales</taxon>
        <taxon>Thermaceae</taxon>
        <taxon>Oceanithermus</taxon>
    </lineage>
</organism>
<protein>
    <recommendedName>
        <fullName evidence="1">AAA domain-containing protein</fullName>
    </recommendedName>
</protein>
<dbReference type="Proteomes" id="UP000008722">
    <property type="component" value="Plasmid pOCEPR01"/>
</dbReference>
<reference evidence="2 3" key="2">
    <citation type="journal article" date="2011" name="Stand. Genomic Sci.">
        <title>Complete genome sequence of Oceanithermus profundus type strain (506).</title>
        <authorList>
            <person name="Pati A."/>
            <person name="Zhang X."/>
            <person name="Lapidus A."/>
            <person name="Nolan M."/>
            <person name="Lucas S."/>
            <person name="Del Rio T.G."/>
            <person name="Tice H."/>
            <person name="Cheng J.F."/>
            <person name="Tapia R."/>
            <person name="Han C."/>
            <person name="Goodwin L."/>
            <person name="Pitluck S."/>
            <person name="Liolios K."/>
            <person name="Pagani I."/>
            <person name="Ivanova N."/>
            <person name="Mavromatis K."/>
            <person name="Chen A."/>
            <person name="Palaniappan K."/>
            <person name="Hauser L."/>
            <person name="Jeffries C.D."/>
            <person name="Brambilla E.M."/>
            <person name="Rohl A."/>
            <person name="Mwirichia R."/>
            <person name="Rohde M."/>
            <person name="Tindall B.J."/>
            <person name="Sikorski J."/>
            <person name="Wirth R."/>
            <person name="Goker M."/>
            <person name="Woyke T."/>
            <person name="Detter J.C."/>
            <person name="Bristow J."/>
            <person name="Eisen J.A."/>
            <person name="Markowitz V."/>
            <person name="Hugenholtz P."/>
            <person name="Kyrpides N.C."/>
            <person name="Klenk H.P."/>
            <person name="Land M."/>
        </authorList>
    </citation>
    <scope>NUCLEOTIDE SEQUENCE [LARGE SCALE GENOMIC DNA]</scope>
    <source>
        <strain evidence="3">DSM 14977 / NBRC 100410 / VKM B-2274 / 506</strain>
        <plasmid evidence="3">Plasmid pOCEPR01</plasmid>
    </source>
</reference>
<dbReference type="RefSeq" id="WP_013449750.1">
    <property type="nucleotide sequence ID" value="NC_014753.1"/>
</dbReference>
<feature type="domain" description="AAA" evidence="1">
    <location>
        <begin position="91"/>
        <end position="254"/>
    </location>
</feature>
<dbReference type="InterPro" id="IPR050678">
    <property type="entry name" value="DNA_Partitioning_ATPase"/>
</dbReference>
<proteinExistence type="predicted"/>
<dbReference type="KEGG" id="opr:Ocepr_2322"/>
<keyword evidence="3" id="KW-1185">Reference proteome</keyword>
<dbReference type="SUPFAM" id="SSF52540">
    <property type="entry name" value="P-loop containing nucleoside triphosphate hydrolases"/>
    <property type="match status" value="1"/>
</dbReference>
<dbReference type="InterPro" id="IPR027417">
    <property type="entry name" value="P-loop_NTPase"/>
</dbReference>
<dbReference type="OrthoDB" id="9815116at2"/>
<dbReference type="HOGENOM" id="CLU_782640_0_0_0"/>
<dbReference type="PANTHER" id="PTHR13696:SF52">
    <property type="entry name" value="PARA FAMILY PROTEIN CT_582"/>
    <property type="match status" value="1"/>
</dbReference>
<dbReference type="CDD" id="cd02042">
    <property type="entry name" value="ParAB_family"/>
    <property type="match status" value="1"/>
</dbReference>
<dbReference type="PANTHER" id="PTHR13696">
    <property type="entry name" value="P-LOOP CONTAINING NUCLEOSIDE TRIPHOSPHATE HYDROLASE"/>
    <property type="match status" value="1"/>
</dbReference>
<dbReference type="InterPro" id="IPR025669">
    <property type="entry name" value="AAA_dom"/>
</dbReference>
<sequence length="354" mass="38059">MPVDYEEVGAELARMFVEGGSFPTINGQLAQHWGIRPPAALFRVKQAVKHGYVAYYQNGGEKGHYHPTAKALAAATKRGWIRLGADRPTPIVAVYSEAGGVGKSTLAREIAVAAARAGLRVLVVDTDTQGTLSGWLLGEIEREIEDDETILPIFKGKPLPEPLVSNYGPYVIPANRGLGELERLVRTALGGTAALKMALQKQADEYDLIVIDTRGGEGAAVNAALTASNLLLVPVQTSLKGLQGLPMVLEYVEQQAALHDLEDTFLGVVPFMYRPRGTADASIYEALKAVLTEEEGSGRLFSPVHMRPGVFRNAELNGPLSFEGPTEGDLHFTVAQILTEVAQRRNLLGGVLRG</sequence>
<evidence type="ECO:0000313" key="2">
    <source>
        <dbReference type="EMBL" id="ADR37770.1"/>
    </source>
</evidence>
<dbReference type="Pfam" id="PF13614">
    <property type="entry name" value="AAA_31"/>
    <property type="match status" value="1"/>
</dbReference>
<geneLocation type="plasmid" evidence="2 3">
    <name>pOCEPR01</name>
</geneLocation>
<name>E4UAJ1_OCEP5</name>
<evidence type="ECO:0000313" key="3">
    <source>
        <dbReference type="Proteomes" id="UP000008722"/>
    </source>
</evidence>
<gene>
    <name evidence="2" type="ordered locus">Ocepr_2322</name>
</gene>
<accession>E4UAJ1</accession>